<organism evidence="3 4">
    <name type="scientific">Rugamonas fusca</name>
    <dbReference type="NCBI Taxonomy" id="2758568"/>
    <lineage>
        <taxon>Bacteria</taxon>
        <taxon>Pseudomonadati</taxon>
        <taxon>Pseudomonadota</taxon>
        <taxon>Betaproteobacteria</taxon>
        <taxon>Burkholderiales</taxon>
        <taxon>Oxalobacteraceae</taxon>
        <taxon>Telluria group</taxon>
        <taxon>Rugamonas</taxon>
    </lineage>
</organism>
<feature type="chain" id="PRO_5031488544" description="Colicin import membrane protein" evidence="2">
    <location>
        <begin position="27"/>
        <end position="242"/>
    </location>
</feature>
<evidence type="ECO:0000256" key="2">
    <source>
        <dbReference type="SAM" id="SignalP"/>
    </source>
</evidence>
<name>A0A7W2ELJ6_9BURK</name>
<feature type="compositionally biased region" description="Basic and acidic residues" evidence="1">
    <location>
        <begin position="107"/>
        <end position="132"/>
    </location>
</feature>
<feature type="compositionally biased region" description="Low complexity" evidence="1">
    <location>
        <begin position="133"/>
        <end position="163"/>
    </location>
</feature>
<protein>
    <recommendedName>
        <fullName evidence="5">Colicin import membrane protein</fullName>
    </recommendedName>
</protein>
<comment type="caution">
    <text evidence="3">The sequence shown here is derived from an EMBL/GenBank/DDBJ whole genome shotgun (WGS) entry which is preliminary data.</text>
</comment>
<feature type="region of interest" description="Disordered" evidence="1">
    <location>
        <begin position="107"/>
        <end position="242"/>
    </location>
</feature>
<keyword evidence="2" id="KW-0732">Signal</keyword>
<dbReference type="Proteomes" id="UP000566711">
    <property type="component" value="Unassembled WGS sequence"/>
</dbReference>
<feature type="compositionally biased region" description="Basic and acidic residues" evidence="1">
    <location>
        <begin position="164"/>
        <end position="178"/>
    </location>
</feature>
<proteinExistence type="predicted"/>
<accession>A0A7W2ELJ6</accession>
<dbReference type="EMBL" id="JACEZS010000026">
    <property type="protein sequence ID" value="MBA5608160.1"/>
    <property type="molecule type" value="Genomic_DNA"/>
</dbReference>
<feature type="compositionally biased region" description="Low complexity" evidence="1">
    <location>
        <begin position="179"/>
        <end position="192"/>
    </location>
</feature>
<dbReference type="RefSeq" id="WP_182220340.1">
    <property type="nucleotide sequence ID" value="NZ_JACEZS010000026.1"/>
</dbReference>
<gene>
    <name evidence="3" type="ORF">H3H36_22680</name>
</gene>
<evidence type="ECO:0000256" key="1">
    <source>
        <dbReference type="SAM" id="MobiDB-lite"/>
    </source>
</evidence>
<feature type="compositionally biased region" description="Low complexity" evidence="1">
    <location>
        <begin position="231"/>
        <end position="242"/>
    </location>
</feature>
<reference evidence="3 4" key="1">
    <citation type="submission" date="2020-07" db="EMBL/GenBank/DDBJ databases">
        <title>Novel species isolated from subtropical streams in China.</title>
        <authorList>
            <person name="Lu H."/>
        </authorList>
    </citation>
    <scope>NUCLEOTIDE SEQUENCE [LARGE SCALE GENOMIC DNA]</scope>
    <source>
        <strain evidence="3 4">FT3S</strain>
    </source>
</reference>
<evidence type="ECO:0008006" key="5">
    <source>
        <dbReference type="Google" id="ProtNLM"/>
    </source>
</evidence>
<dbReference type="AlphaFoldDB" id="A0A7W2ELJ6"/>
<keyword evidence="4" id="KW-1185">Reference proteome</keyword>
<feature type="compositionally biased region" description="Basic and acidic residues" evidence="1">
    <location>
        <begin position="193"/>
        <end position="230"/>
    </location>
</feature>
<evidence type="ECO:0000313" key="3">
    <source>
        <dbReference type="EMBL" id="MBA5608160.1"/>
    </source>
</evidence>
<feature type="signal peptide" evidence="2">
    <location>
        <begin position="1"/>
        <end position="26"/>
    </location>
</feature>
<sequence>MTPSTHLKLALLMPVLGLALLAPARAQTIGQAPQGAPRVPVTHSVEQADATLAQVARDRAAVHARYAQDEQVCYGKFFVNRCLDQAREKRRAALAELRAVEVEASHFKRQDSVDKRDAELAERARKDAEEQAARAAQPRPAKTPAAADDKPVAAPKAGPTLAERQAEHDAREQRRQAEEAAGAARRAANVAAYERKQQESAERKAAIAKKKQEAGAKRAAREEAERKKAEAAAAAAASALKQ</sequence>
<evidence type="ECO:0000313" key="4">
    <source>
        <dbReference type="Proteomes" id="UP000566711"/>
    </source>
</evidence>